<dbReference type="Gene3D" id="3.40.50.2300">
    <property type="match status" value="1"/>
</dbReference>
<organism evidence="4 5">
    <name type="scientific">Litoribacillus peritrichatus</name>
    <dbReference type="NCBI Taxonomy" id="718191"/>
    <lineage>
        <taxon>Bacteria</taxon>
        <taxon>Pseudomonadati</taxon>
        <taxon>Pseudomonadota</taxon>
        <taxon>Gammaproteobacteria</taxon>
        <taxon>Oceanospirillales</taxon>
        <taxon>Oceanospirillaceae</taxon>
        <taxon>Litoribacillus</taxon>
    </lineage>
</organism>
<evidence type="ECO:0000259" key="3">
    <source>
        <dbReference type="PROSITE" id="PS50851"/>
    </source>
</evidence>
<dbReference type="Gene3D" id="2.40.50.180">
    <property type="entry name" value="CheA-289, Domain 4"/>
    <property type="match status" value="1"/>
</dbReference>
<dbReference type="InterPro" id="IPR001789">
    <property type="entry name" value="Sig_transdc_resp-reg_receiver"/>
</dbReference>
<dbReference type="SUPFAM" id="SSF50341">
    <property type="entry name" value="CheW-like"/>
    <property type="match status" value="1"/>
</dbReference>
<dbReference type="PROSITE" id="PS50110">
    <property type="entry name" value="RESPONSE_REGULATORY"/>
    <property type="match status" value="1"/>
</dbReference>
<dbReference type="InterPro" id="IPR002545">
    <property type="entry name" value="CheW-lke_dom"/>
</dbReference>
<dbReference type="Proteomes" id="UP001501565">
    <property type="component" value="Unassembled WGS sequence"/>
</dbReference>
<dbReference type="SMART" id="SM00260">
    <property type="entry name" value="CheW"/>
    <property type="match status" value="1"/>
</dbReference>
<dbReference type="PANTHER" id="PTHR47233:SF3">
    <property type="entry name" value="CHEMOTAXIS PROTEIN CHEV"/>
    <property type="match status" value="1"/>
</dbReference>
<evidence type="ECO:0000313" key="4">
    <source>
        <dbReference type="EMBL" id="GAA3920578.1"/>
    </source>
</evidence>
<dbReference type="InterPro" id="IPR024181">
    <property type="entry name" value="Chemotax_regulator_CheV"/>
</dbReference>
<sequence>MSGILDSVDSRTQLVGENRLEILTFRLHGNQQYAINVFKIQEVLPLPNLTLIPHRHPHVCGVIHLRGATLPVIDLSAAIGMRPIQPDEKCTIIVTEYNRSVQAFLVGGVSRIINLNWEDILPPPQGSGRQNFLTAITRIEDKIVEIIDVEKVLAEITPYNTDVSDDVLDPEVMQYAEGLEILLVDDSTVAIAQATDTLEKIGIKVTSRSDGLQALRHLQELVSSGVSPPEKYLMMITDAEMPSMDGYRLTTEIRNDPKLKDLYIILHTSLSGGFNKAMVQKVGCDDFLSKFQPDLLADAVQQRIKDCKLT</sequence>
<keyword evidence="1" id="KW-0597">Phosphoprotein</keyword>
<name>A0ABP7MD57_9GAMM</name>
<gene>
    <name evidence="4" type="ORF">GCM10022277_15290</name>
</gene>
<accession>A0ABP7MD57</accession>
<reference evidence="5" key="1">
    <citation type="journal article" date="2019" name="Int. J. Syst. Evol. Microbiol.">
        <title>The Global Catalogue of Microorganisms (GCM) 10K type strain sequencing project: providing services to taxonomists for standard genome sequencing and annotation.</title>
        <authorList>
            <consortium name="The Broad Institute Genomics Platform"/>
            <consortium name="The Broad Institute Genome Sequencing Center for Infectious Disease"/>
            <person name="Wu L."/>
            <person name="Ma J."/>
        </authorList>
    </citation>
    <scope>NUCLEOTIDE SEQUENCE [LARGE SCALE GENOMIC DNA]</scope>
    <source>
        <strain evidence="5">JCM 17551</strain>
    </source>
</reference>
<dbReference type="InterPro" id="IPR036061">
    <property type="entry name" value="CheW-like_dom_sf"/>
</dbReference>
<dbReference type="CDD" id="cd19924">
    <property type="entry name" value="REC_CheV-like"/>
    <property type="match status" value="1"/>
</dbReference>
<feature type="domain" description="CheW-like" evidence="3">
    <location>
        <begin position="19"/>
        <end position="158"/>
    </location>
</feature>
<dbReference type="PANTHER" id="PTHR47233">
    <property type="entry name" value="CHEMOTAXIS PROTEIN CHEV"/>
    <property type="match status" value="1"/>
</dbReference>
<evidence type="ECO:0000313" key="5">
    <source>
        <dbReference type="Proteomes" id="UP001501565"/>
    </source>
</evidence>
<evidence type="ECO:0000256" key="1">
    <source>
        <dbReference type="PROSITE-ProRule" id="PRU00169"/>
    </source>
</evidence>
<comment type="caution">
    <text evidence="4">The sequence shown here is derived from an EMBL/GenBank/DDBJ whole genome shotgun (WGS) entry which is preliminary data.</text>
</comment>
<dbReference type="EMBL" id="BAABBN010000004">
    <property type="protein sequence ID" value="GAA3920578.1"/>
    <property type="molecule type" value="Genomic_DNA"/>
</dbReference>
<dbReference type="PROSITE" id="PS50851">
    <property type="entry name" value="CHEW"/>
    <property type="match status" value="1"/>
</dbReference>
<dbReference type="InterPro" id="IPR011006">
    <property type="entry name" value="CheY-like_superfamily"/>
</dbReference>
<dbReference type="Pfam" id="PF01584">
    <property type="entry name" value="CheW"/>
    <property type="match status" value="1"/>
</dbReference>
<feature type="domain" description="Response regulatory" evidence="2">
    <location>
        <begin position="180"/>
        <end position="305"/>
    </location>
</feature>
<dbReference type="Pfam" id="PF00072">
    <property type="entry name" value="Response_reg"/>
    <property type="match status" value="1"/>
</dbReference>
<dbReference type="SMART" id="SM00448">
    <property type="entry name" value="REC"/>
    <property type="match status" value="1"/>
</dbReference>
<dbReference type="PIRSF" id="PIRSF002867">
    <property type="entry name" value="CheV"/>
    <property type="match status" value="1"/>
</dbReference>
<dbReference type="Gene3D" id="2.30.30.40">
    <property type="entry name" value="SH3 Domains"/>
    <property type="match status" value="1"/>
</dbReference>
<proteinExistence type="predicted"/>
<protein>
    <submittedName>
        <fullName evidence="4">Chemotaxis protein CheV</fullName>
    </submittedName>
</protein>
<feature type="modified residue" description="4-aspartylphosphate" evidence="1">
    <location>
        <position position="238"/>
    </location>
</feature>
<keyword evidence="5" id="KW-1185">Reference proteome</keyword>
<dbReference type="SUPFAM" id="SSF52172">
    <property type="entry name" value="CheY-like"/>
    <property type="match status" value="1"/>
</dbReference>
<dbReference type="RefSeq" id="WP_344797136.1">
    <property type="nucleotide sequence ID" value="NZ_BAABBN010000004.1"/>
</dbReference>
<evidence type="ECO:0000259" key="2">
    <source>
        <dbReference type="PROSITE" id="PS50110"/>
    </source>
</evidence>